<comment type="cofactor">
    <cofactor evidence="2">
        <name>Co(2+)</name>
        <dbReference type="ChEBI" id="CHEBI:48828"/>
    </cofactor>
</comment>
<keyword evidence="6" id="KW-0479">Metal-binding</keyword>
<comment type="subcellular location">
    <subcellularLocation>
        <location evidence="3">Membrane</location>
        <topology evidence="3">Single-pass type I membrane protein</topology>
    </subcellularLocation>
</comment>
<dbReference type="GO" id="GO:0016020">
    <property type="term" value="C:membrane"/>
    <property type="evidence" value="ECO:0007669"/>
    <property type="project" value="UniProtKB-SubCell"/>
</dbReference>
<feature type="signal peptide" evidence="13">
    <location>
        <begin position="1"/>
        <end position="20"/>
    </location>
</feature>
<evidence type="ECO:0000256" key="3">
    <source>
        <dbReference type="ARBA" id="ARBA00004479"/>
    </source>
</evidence>
<evidence type="ECO:0000256" key="5">
    <source>
        <dbReference type="ARBA" id="ARBA00022692"/>
    </source>
</evidence>
<evidence type="ECO:0000256" key="2">
    <source>
        <dbReference type="ARBA" id="ARBA00001941"/>
    </source>
</evidence>
<keyword evidence="10" id="KW-0482">Metalloprotease</keyword>
<evidence type="ECO:0000256" key="1">
    <source>
        <dbReference type="ARBA" id="ARBA00001936"/>
    </source>
</evidence>
<protein>
    <recommendedName>
        <fullName evidence="16">TraB/GumN family protein</fullName>
    </recommendedName>
</protein>
<feature type="chain" id="PRO_5016611707" description="TraB/GumN family protein" evidence="13">
    <location>
        <begin position="21"/>
        <end position="293"/>
    </location>
</feature>
<dbReference type="InterPro" id="IPR040230">
    <property type="entry name" value="TIKI1/2-like"/>
</dbReference>
<dbReference type="GO" id="GO:0030178">
    <property type="term" value="P:negative regulation of Wnt signaling pathway"/>
    <property type="evidence" value="ECO:0007669"/>
    <property type="project" value="InterPro"/>
</dbReference>
<name>A0A366KKW3_9SPHI</name>
<dbReference type="PANTHER" id="PTHR31120">
    <property type="entry name" value="METALLOPROTEASE TIKI"/>
    <property type="match status" value="1"/>
</dbReference>
<keyword evidence="12" id="KW-0325">Glycoprotein</keyword>
<dbReference type="Proteomes" id="UP000252081">
    <property type="component" value="Unassembled WGS sequence"/>
</dbReference>
<evidence type="ECO:0000256" key="10">
    <source>
        <dbReference type="ARBA" id="ARBA00023049"/>
    </source>
</evidence>
<evidence type="ECO:0000256" key="6">
    <source>
        <dbReference type="ARBA" id="ARBA00022723"/>
    </source>
</evidence>
<keyword evidence="11" id="KW-0472">Membrane</keyword>
<keyword evidence="9" id="KW-1133">Transmembrane helix</keyword>
<keyword evidence="8" id="KW-0378">Hydrolase</keyword>
<evidence type="ECO:0000256" key="9">
    <source>
        <dbReference type="ARBA" id="ARBA00022989"/>
    </source>
</evidence>
<keyword evidence="7 13" id="KW-0732">Signal</keyword>
<evidence type="ECO:0000313" key="15">
    <source>
        <dbReference type="Proteomes" id="UP000252081"/>
    </source>
</evidence>
<dbReference type="GO" id="GO:0046872">
    <property type="term" value="F:metal ion binding"/>
    <property type="evidence" value="ECO:0007669"/>
    <property type="project" value="UniProtKB-KW"/>
</dbReference>
<keyword evidence="15" id="KW-1185">Reference proteome</keyword>
<evidence type="ECO:0000256" key="8">
    <source>
        <dbReference type="ARBA" id="ARBA00022801"/>
    </source>
</evidence>
<organism evidence="14 15">
    <name type="scientific">Pedobacter miscanthi</name>
    <dbReference type="NCBI Taxonomy" id="2259170"/>
    <lineage>
        <taxon>Bacteria</taxon>
        <taxon>Pseudomonadati</taxon>
        <taxon>Bacteroidota</taxon>
        <taxon>Sphingobacteriia</taxon>
        <taxon>Sphingobacteriales</taxon>
        <taxon>Sphingobacteriaceae</taxon>
        <taxon>Pedobacter</taxon>
    </lineage>
</organism>
<gene>
    <name evidence="14" type="ORF">DRW42_27245</name>
</gene>
<accession>A0A366KKW3</accession>
<evidence type="ECO:0008006" key="16">
    <source>
        <dbReference type="Google" id="ProtNLM"/>
    </source>
</evidence>
<dbReference type="OrthoDB" id="9798714at2"/>
<dbReference type="InterPro" id="IPR002816">
    <property type="entry name" value="TraB/PrgY/GumN_fam"/>
</dbReference>
<dbReference type="EMBL" id="QNQU01000042">
    <property type="protein sequence ID" value="RBQ02326.1"/>
    <property type="molecule type" value="Genomic_DNA"/>
</dbReference>
<dbReference type="PANTHER" id="PTHR31120:SF6">
    <property type="entry name" value="METALLOPROTEASE TIKI HOMOLOG"/>
    <property type="match status" value="1"/>
</dbReference>
<dbReference type="GO" id="GO:0006508">
    <property type="term" value="P:proteolysis"/>
    <property type="evidence" value="ECO:0007669"/>
    <property type="project" value="UniProtKB-KW"/>
</dbReference>
<keyword evidence="4" id="KW-0645">Protease</keyword>
<dbReference type="GO" id="GO:0004222">
    <property type="term" value="F:metalloendopeptidase activity"/>
    <property type="evidence" value="ECO:0007669"/>
    <property type="project" value="TreeGrafter"/>
</dbReference>
<proteinExistence type="predicted"/>
<evidence type="ECO:0000256" key="4">
    <source>
        <dbReference type="ARBA" id="ARBA00022670"/>
    </source>
</evidence>
<comment type="cofactor">
    <cofactor evidence="1">
        <name>Mn(2+)</name>
        <dbReference type="ChEBI" id="CHEBI:29035"/>
    </cofactor>
</comment>
<dbReference type="Pfam" id="PF01963">
    <property type="entry name" value="TraB_PrgY_gumN"/>
    <property type="match status" value="1"/>
</dbReference>
<comment type="caution">
    <text evidence="14">The sequence shown here is derived from an EMBL/GenBank/DDBJ whole genome shotgun (WGS) entry which is preliminary data.</text>
</comment>
<dbReference type="CDD" id="cd14789">
    <property type="entry name" value="Tiki"/>
    <property type="match status" value="1"/>
</dbReference>
<dbReference type="RefSeq" id="WP_113952023.1">
    <property type="nucleotide sequence ID" value="NZ_QNQU01000042.1"/>
</dbReference>
<dbReference type="AlphaFoldDB" id="A0A366KKW3"/>
<sequence length="293" mass="33338">MKNIKLLLILLIGFNIALQAQTKKASNSLLWEISGKGLKKPSYLFGTHHLVNAKFADTMKVLQEKLKSVDAVVGEILMDSTMQTKLAPFLIMKNNTLNNLLTKAEYKEVEDYFKSKQPDFELKQMNNFKPAMISIMVTLFDDPDAQKGMKDGIDVGFQQYAKKNGKSLLGLETVEYQGALLFDTDLQKQKKALLKSIREIAKTRQKMQELKTYYLVQDIDKLTTFFKAFDEENKEFMNELLKNRNKRWLDQLPALMEKQSLFIAVGAGHLLGNEGLIQGLQTLGYTIKPVATN</sequence>
<evidence type="ECO:0000256" key="13">
    <source>
        <dbReference type="SAM" id="SignalP"/>
    </source>
</evidence>
<evidence type="ECO:0000256" key="11">
    <source>
        <dbReference type="ARBA" id="ARBA00023136"/>
    </source>
</evidence>
<reference evidence="14 15" key="1">
    <citation type="submission" date="2018-07" db="EMBL/GenBank/DDBJ databases">
        <title>A draft genome of a endophytic bacteria, a new species of Pedobacter.</title>
        <authorList>
            <person name="Zhang Z.D."/>
            <person name="Chen Z.J."/>
        </authorList>
    </citation>
    <scope>NUCLEOTIDE SEQUENCE [LARGE SCALE GENOMIC DNA]</scope>
    <source>
        <strain evidence="14 15">RS10</strain>
    </source>
</reference>
<keyword evidence="5" id="KW-0812">Transmembrane</keyword>
<evidence type="ECO:0000313" key="14">
    <source>
        <dbReference type="EMBL" id="RBQ02326.1"/>
    </source>
</evidence>
<evidence type="ECO:0000256" key="7">
    <source>
        <dbReference type="ARBA" id="ARBA00022729"/>
    </source>
</evidence>
<evidence type="ECO:0000256" key="12">
    <source>
        <dbReference type="ARBA" id="ARBA00023180"/>
    </source>
</evidence>